<dbReference type="InterPro" id="IPR052026">
    <property type="entry name" value="ExeA_AAA_ATPase_DNA-bind"/>
</dbReference>
<dbReference type="SUPFAM" id="SSF52540">
    <property type="entry name" value="P-loop containing nucleoside triphosphate hydrolases"/>
    <property type="match status" value="1"/>
</dbReference>
<organism evidence="2 3">
    <name type="scientific">Litoribacillus peritrichatus</name>
    <dbReference type="NCBI Taxonomy" id="718191"/>
    <lineage>
        <taxon>Bacteria</taxon>
        <taxon>Pseudomonadati</taxon>
        <taxon>Pseudomonadota</taxon>
        <taxon>Gammaproteobacteria</taxon>
        <taxon>Oceanospirillales</taxon>
        <taxon>Oceanospirillaceae</taxon>
        <taxon>Litoribacillus</taxon>
    </lineage>
</organism>
<evidence type="ECO:0000313" key="3">
    <source>
        <dbReference type="Proteomes" id="UP001501565"/>
    </source>
</evidence>
<keyword evidence="3" id="KW-1185">Reference proteome</keyword>
<accession>A0ABP7MSJ3</accession>
<dbReference type="InterPro" id="IPR003593">
    <property type="entry name" value="AAA+_ATPase"/>
</dbReference>
<dbReference type="CDD" id="cd00009">
    <property type="entry name" value="AAA"/>
    <property type="match status" value="1"/>
</dbReference>
<dbReference type="Pfam" id="PF13401">
    <property type="entry name" value="AAA_22"/>
    <property type="match status" value="1"/>
</dbReference>
<feature type="domain" description="AAA+ ATPase" evidence="1">
    <location>
        <begin position="44"/>
        <end position="189"/>
    </location>
</feature>
<dbReference type="EMBL" id="BAABBN010000007">
    <property type="protein sequence ID" value="GAA3929397.1"/>
    <property type="molecule type" value="Genomic_DNA"/>
</dbReference>
<dbReference type="Proteomes" id="UP001501565">
    <property type="component" value="Unassembled WGS sequence"/>
</dbReference>
<reference evidence="3" key="1">
    <citation type="journal article" date="2019" name="Int. J. Syst. Evol. Microbiol.">
        <title>The Global Catalogue of Microorganisms (GCM) 10K type strain sequencing project: providing services to taxonomists for standard genome sequencing and annotation.</title>
        <authorList>
            <consortium name="The Broad Institute Genomics Platform"/>
            <consortium name="The Broad Institute Genome Sequencing Center for Infectious Disease"/>
            <person name="Wu L."/>
            <person name="Ma J."/>
        </authorList>
    </citation>
    <scope>NUCLEOTIDE SEQUENCE [LARGE SCALE GENOMIC DNA]</scope>
    <source>
        <strain evidence="3">JCM 17551</strain>
    </source>
</reference>
<dbReference type="Gene3D" id="3.40.50.300">
    <property type="entry name" value="P-loop containing nucleotide triphosphate hydrolases"/>
    <property type="match status" value="1"/>
</dbReference>
<dbReference type="PANTHER" id="PTHR35894">
    <property type="entry name" value="GENERAL SECRETION PATHWAY PROTEIN A-RELATED"/>
    <property type="match status" value="1"/>
</dbReference>
<name>A0ABP7MSJ3_9GAMM</name>
<dbReference type="InterPro" id="IPR027417">
    <property type="entry name" value="P-loop_NTPase"/>
</dbReference>
<dbReference type="PANTHER" id="PTHR35894:SF7">
    <property type="entry name" value="GENERAL SECRETION PATHWAY PROTEIN A-RELATED"/>
    <property type="match status" value="1"/>
</dbReference>
<evidence type="ECO:0000313" key="2">
    <source>
        <dbReference type="EMBL" id="GAA3929397.1"/>
    </source>
</evidence>
<proteinExistence type="predicted"/>
<sequence>MDQMCTHFGFSKLPFTLAPNTQFFVNLKTHKECFNTLVFALGTGEGFVKVTGEVGTGKTVLCRKLLNQLGSSEFITAYIPNPMMPPEVLRRSLARELKIAEAEALDHYQLIEKISDRLIEIAKTNKKTVLVIDEAQALPEDTLEEVRLLSNLETEQQKLIQIVLFGQPELDTLLLKDRFRQLRQRLAFASNLDTLNFDELDQYITQRVHVAGYNGGKLFDYGALKVLNKGTGGTPRLINVIAQKSLLVAYSQGEKVVNKYHVKKALEDSESVFKSKKQGFFKRLFSKAKVA</sequence>
<dbReference type="InterPro" id="IPR049945">
    <property type="entry name" value="AAA_22"/>
</dbReference>
<dbReference type="RefSeq" id="WP_344799116.1">
    <property type="nucleotide sequence ID" value="NZ_BAABBN010000007.1"/>
</dbReference>
<gene>
    <name evidence="2" type="ORF">GCM10022277_27420</name>
</gene>
<evidence type="ECO:0000259" key="1">
    <source>
        <dbReference type="SMART" id="SM00382"/>
    </source>
</evidence>
<comment type="caution">
    <text evidence="2">The sequence shown here is derived from an EMBL/GenBank/DDBJ whole genome shotgun (WGS) entry which is preliminary data.</text>
</comment>
<dbReference type="SMART" id="SM00382">
    <property type="entry name" value="AAA"/>
    <property type="match status" value="1"/>
</dbReference>
<protein>
    <submittedName>
        <fullName evidence="2">AAA family ATPase</fullName>
    </submittedName>
</protein>